<reference evidence="2" key="2">
    <citation type="submission" date="2004-02" db="EMBL/GenBank/DDBJ databases">
        <authorList>
            <consortium name="Genoscope"/>
            <consortium name="Whitehead Institute Centre for Genome Research"/>
        </authorList>
    </citation>
    <scope>NUCLEOTIDE SEQUENCE</scope>
</reference>
<feature type="compositionally biased region" description="Basic and acidic residues" evidence="1">
    <location>
        <begin position="11"/>
        <end position="23"/>
    </location>
</feature>
<dbReference type="EMBL" id="CAAE01012853">
    <property type="protein sequence ID" value="CAF94753.1"/>
    <property type="molecule type" value="Genomic_DNA"/>
</dbReference>
<name>Q4SX79_TETNG</name>
<evidence type="ECO:0000256" key="1">
    <source>
        <dbReference type="SAM" id="MobiDB-lite"/>
    </source>
</evidence>
<feature type="region of interest" description="Disordered" evidence="1">
    <location>
        <begin position="1"/>
        <end position="47"/>
    </location>
</feature>
<comment type="caution">
    <text evidence="2">The sequence shown here is derived from an EMBL/GenBank/DDBJ whole genome shotgun (WGS) entry which is preliminary data.</text>
</comment>
<dbReference type="AlphaFoldDB" id="Q4SX79"/>
<feature type="non-terminal residue" evidence="2">
    <location>
        <position position="47"/>
    </location>
</feature>
<organism evidence="2">
    <name type="scientific">Tetraodon nigroviridis</name>
    <name type="common">Spotted green pufferfish</name>
    <name type="synonym">Chelonodon nigroviridis</name>
    <dbReference type="NCBI Taxonomy" id="99883"/>
    <lineage>
        <taxon>Eukaryota</taxon>
        <taxon>Metazoa</taxon>
        <taxon>Chordata</taxon>
        <taxon>Craniata</taxon>
        <taxon>Vertebrata</taxon>
        <taxon>Euteleostomi</taxon>
        <taxon>Actinopterygii</taxon>
        <taxon>Neopterygii</taxon>
        <taxon>Teleostei</taxon>
        <taxon>Neoteleostei</taxon>
        <taxon>Acanthomorphata</taxon>
        <taxon>Eupercaria</taxon>
        <taxon>Tetraodontiformes</taxon>
        <taxon>Tetradontoidea</taxon>
        <taxon>Tetraodontidae</taxon>
        <taxon>Tetraodon</taxon>
    </lineage>
</organism>
<feature type="compositionally biased region" description="Polar residues" evidence="1">
    <location>
        <begin position="24"/>
        <end position="47"/>
    </location>
</feature>
<sequence length="47" mass="4782">SRRGSGLGKRGAADARRQEKMADSDNNQDGANSSSARTDEASQGASG</sequence>
<accession>Q4SX79</accession>
<protein>
    <submittedName>
        <fullName evidence="2">(spotted green pufferfish) hypothetical protein</fullName>
    </submittedName>
</protein>
<evidence type="ECO:0000313" key="2">
    <source>
        <dbReference type="EMBL" id="CAF94753.1"/>
    </source>
</evidence>
<reference evidence="2" key="1">
    <citation type="journal article" date="2004" name="Nature">
        <title>Genome duplication in the teleost fish Tetraodon nigroviridis reveals the early vertebrate proto-karyotype.</title>
        <authorList>
            <person name="Jaillon O."/>
            <person name="Aury J.-M."/>
            <person name="Brunet F."/>
            <person name="Petit J.-L."/>
            <person name="Stange-Thomann N."/>
            <person name="Mauceli E."/>
            <person name="Bouneau L."/>
            <person name="Fischer C."/>
            <person name="Ozouf-Costaz C."/>
            <person name="Bernot A."/>
            <person name="Nicaud S."/>
            <person name="Jaffe D."/>
            <person name="Fisher S."/>
            <person name="Lutfalla G."/>
            <person name="Dossat C."/>
            <person name="Segurens B."/>
            <person name="Dasilva C."/>
            <person name="Salanoubat M."/>
            <person name="Levy M."/>
            <person name="Boudet N."/>
            <person name="Castellano S."/>
            <person name="Anthouard V."/>
            <person name="Jubin C."/>
            <person name="Castelli V."/>
            <person name="Katinka M."/>
            <person name="Vacherie B."/>
            <person name="Biemont C."/>
            <person name="Skalli Z."/>
            <person name="Cattolico L."/>
            <person name="Poulain J."/>
            <person name="De Berardinis V."/>
            <person name="Cruaud C."/>
            <person name="Duprat S."/>
            <person name="Brottier P."/>
            <person name="Coutanceau J.-P."/>
            <person name="Gouzy J."/>
            <person name="Parra G."/>
            <person name="Lardier G."/>
            <person name="Chapple C."/>
            <person name="McKernan K.J."/>
            <person name="McEwan P."/>
            <person name="Bosak S."/>
            <person name="Kellis M."/>
            <person name="Volff J.-N."/>
            <person name="Guigo R."/>
            <person name="Zody M.C."/>
            <person name="Mesirov J."/>
            <person name="Lindblad-Toh K."/>
            <person name="Birren B."/>
            <person name="Nusbaum C."/>
            <person name="Kahn D."/>
            <person name="Robinson-Rechavi M."/>
            <person name="Laudet V."/>
            <person name="Schachter V."/>
            <person name="Quetier F."/>
            <person name="Saurin W."/>
            <person name="Scarpelli C."/>
            <person name="Wincker P."/>
            <person name="Lander E.S."/>
            <person name="Weissenbach J."/>
            <person name="Roest Crollius H."/>
        </authorList>
    </citation>
    <scope>NUCLEOTIDE SEQUENCE [LARGE SCALE GENOMIC DNA]</scope>
</reference>
<feature type="non-terminal residue" evidence="2">
    <location>
        <position position="1"/>
    </location>
</feature>
<gene>
    <name evidence="2" type="ORF">GSTENG00011077001</name>
</gene>
<proteinExistence type="predicted"/>
<dbReference type="KEGG" id="tng:GSTEN00011077G001"/>